<gene>
    <name evidence="2" type="ORF">I302_00341</name>
    <name evidence="3" type="ORF">I302_101664</name>
</gene>
<dbReference type="AlphaFoldDB" id="A0A1B9GCV6"/>
<dbReference type="PANTHER" id="PTHR35567:SF1">
    <property type="entry name" value="CONSERVED FUNGAL PROTEIN (AFU_ORTHOLOGUE AFUA_1G14230)"/>
    <property type="match status" value="1"/>
</dbReference>
<reference evidence="2" key="1">
    <citation type="submission" date="2013-07" db="EMBL/GenBank/DDBJ databases">
        <title>The Genome Sequence of Cryptococcus bestiolae CBS10118.</title>
        <authorList>
            <consortium name="The Broad Institute Genome Sequencing Platform"/>
            <person name="Cuomo C."/>
            <person name="Litvintseva A."/>
            <person name="Chen Y."/>
            <person name="Heitman J."/>
            <person name="Sun S."/>
            <person name="Springer D."/>
            <person name="Dromer F."/>
            <person name="Young S.K."/>
            <person name="Zeng Q."/>
            <person name="Gargeya S."/>
            <person name="Fitzgerald M."/>
            <person name="Abouelleil A."/>
            <person name="Alvarado L."/>
            <person name="Berlin A.M."/>
            <person name="Chapman S.B."/>
            <person name="Dewar J."/>
            <person name="Goldberg J."/>
            <person name="Griggs A."/>
            <person name="Gujja S."/>
            <person name="Hansen M."/>
            <person name="Howarth C."/>
            <person name="Imamovic A."/>
            <person name="Larimer J."/>
            <person name="McCowan C."/>
            <person name="Murphy C."/>
            <person name="Pearson M."/>
            <person name="Priest M."/>
            <person name="Roberts A."/>
            <person name="Saif S."/>
            <person name="Shea T."/>
            <person name="Sykes S."/>
            <person name="Wortman J."/>
            <person name="Nusbaum C."/>
            <person name="Birren B."/>
        </authorList>
    </citation>
    <scope>NUCLEOTIDE SEQUENCE [LARGE SCALE GENOMIC DNA]</scope>
    <source>
        <strain evidence="2">CBS 10118</strain>
    </source>
</reference>
<proteinExistence type="predicted"/>
<dbReference type="EMBL" id="KI894018">
    <property type="protein sequence ID" value="OCF28851.1"/>
    <property type="molecule type" value="Genomic_DNA"/>
</dbReference>
<dbReference type="Proteomes" id="UP000092730">
    <property type="component" value="Chromosome 1"/>
</dbReference>
<dbReference type="OrthoDB" id="1859733at2759"/>
<organism evidence="2">
    <name type="scientific">Kwoniella bestiolae CBS 10118</name>
    <dbReference type="NCBI Taxonomy" id="1296100"/>
    <lineage>
        <taxon>Eukaryota</taxon>
        <taxon>Fungi</taxon>
        <taxon>Dikarya</taxon>
        <taxon>Basidiomycota</taxon>
        <taxon>Agaricomycotina</taxon>
        <taxon>Tremellomycetes</taxon>
        <taxon>Tremellales</taxon>
        <taxon>Cryptococcaceae</taxon>
        <taxon>Kwoniella</taxon>
    </lineage>
</organism>
<name>A0A1B9GCV6_9TREE</name>
<evidence type="ECO:0000313" key="4">
    <source>
        <dbReference type="Proteomes" id="UP000092730"/>
    </source>
</evidence>
<keyword evidence="4" id="KW-1185">Reference proteome</keyword>
<protein>
    <recommendedName>
        <fullName evidence="5">Malate dehydrogenase</fullName>
    </recommendedName>
</protein>
<sequence>MFCQPLIALFAMVPLVLSAPAASTASTSNVDFKSSSSIQKSTFPTLAARIPQNCPVSNITVPLSSVAGLSVPSGQVVSAIAVGRGVQNYTCSNGTYASAGALANLFDVSCLYTLTSGFIDPNTISGLLPKMAFSALSFPDAGSKIPLAIHHQFVATPGSTTKGAISPEFSTGSDHVILSKIAGVNAPSDSTTNVPWLQLGALEGQGTLSKSVFRTNTFKGQPPTSCTAEGEPLSVQYATMYFFTE</sequence>
<feature type="signal peptide" evidence="1">
    <location>
        <begin position="1"/>
        <end position="18"/>
    </location>
</feature>
<dbReference type="GeneID" id="30204740"/>
<dbReference type="RefSeq" id="XP_019049921.1">
    <property type="nucleotide sequence ID" value="XM_019187043.1"/>
</dbReference>
<evidence type="ECO:0000313" key="3">
    <source>
        <dbReference type="EMBL" id="WVW79694.1"/>
    </source>
</evidence>
<dbReference type="EMBL" id="CP144541">
    <property type="protein sequence ID" value="WVW79694.1"/>
    <property type="molecule type" value="Genomic_DNA"/>
</dbReference>
<dbReference type="KEGG" id="kbi:30204740"/>
<dbReference type="VEuPathDB" id="FungiDB:I302_00341"/>
<feature type="chain" id="PRO_5042334984" description="Malate dehydrogenase" evidence="1">
    <location>
        <begin position="19"/>
        <end position="245"/>
    </location>
</feature>
<dbReference type="PANTHER" id="PTHR35567">
    <property type="entry name" value="MALATE DEHYDROGENASE (AFU_ORTHOLOGUE AFUA_2G13800)"/>
    <property type="match status" value="1"/>
</dbReference>
<reference evidence="3" key="4">
    <citation type="submission" date="2024-02" db="EMBL/GenBank/DDBJ databases">
        <title>Comparative genomics of Cryptococcus and Kwoniella reveals pathogenesis evolution and contrasting modes of karyotype evolution via chromosome fusion or intercentromeric recombination.</title>
        <authorList>
            <person name="Coelho M.A."/>
            <person name="David-Palma M."/>
            <person name="Shea T."/>
            <person name="Bowers K."/>
            <person name="McGinley-Smith S."/>
            <person name="Mohammad A.W."/>
            <person name="Gnirke A."/>
            <person name="Yurkov A.M."/>
            <person name="Nowrousian M."/>
            <person name="Sun S."/>
            <person name="Cuomo C.A."/>
            <person name="Heitman J."/>
        </authorList>
    </citation>
    <scope>NUCLEOTIDE SEQUENCE</scope>
    <source>
        <strain evidence="3">CBS 10118</strain>
    </source>
</reference>
<evidence type="ECO:0008006" key="5">
    <source>
        <dbReference type="Google" id="ProtNLM"/>
    </source>
</evidence>
<dbReference type="Pfam" id="PF11937">
    <property type="entry name" value="DUF3455"/>
    <property type="match status" value="1"/>
</dbReference>
<accession>A0A1B9GCV6</accession>
<dbReference type="InterPro" id="IPR021851">
    <property type="entry name" value="DUF3455"/>
</dbReference>
<reference evidence="2" key="3">
    <citation type="submission" date="2014-01" db="EMBL/GenBank/DDBJ databases">
        <title>Evolution of pathogenesis and genome organization in the Tremellales.</title>
        <authorList>
            <person name="Cuomo C."/>
            <person name="Litvintseva A."/>
            <person name="Heitman J."/>
            <person name="Chen Y."/>
            <person name="Sun S."/>
            <person name="Springer D."/>
            <person name="Dromer F."/>
            <person name="Young S."/>
            <person name="Zeng Q."/>
            <person name="Chapman S."/>
            <person name="Gujja S."/>
            <person name="Saif S."/>
            <person name="Birren B."/>
        </authorList>
    </citation>
    <scope>NUCLEOTIDE SEQUENCE</scope>
    <source>
        <strain evidence="2">CBS 10118</strain>
    </source>
</reference>
<keyword evidence="1" id="KW-0732">Signal</keyword>
<evidence type="ECO:0000313" key="2">
    <source>
        <dbReference type="EMBL" id="OCF28851.1"/>
    </source>
</evidence>
<reference evidence="3" key="2">
    <citation type="submission" date="2013-07" db="EMBL/GenBank/DDBJ databases">
        <authorList>
            <consortium name="The Broad Institute Genome Sequencing Platform"/>
            <person name="Cuomo C."/>
            <person name="Litvintseva A."/>
            <person name="Chen Y."/>
            <person name="Heitman J."/>
            <person name="Sun S."/>
            <person name="Springer D."/>
            <person name="Dromer F."/>
            <person name="Young S.K."/>
            <person name="Zeng Q."/>
            <person name="Gargeya S."/>
            <person name="Fitzgerald M."/>
            <person name="Abouelleil A."/>
            <person name="Alvarado L."/>
            <person name="Berlin A.M."/>
            <person name="Chapman S.B."/>
            <person name="Dewar J."/>
            <person name="Goldberg J."/>
            <person name="Griggs A."/>
            <person name="Gujja S."/>
            <person name="Hansen M."/>
            <person name="Howarth C."/>
            <person name="Imamovic A."/>
            <person name="Larimer J."/>
            <person name="McCowan C."/>
            <person name="Murphy C."/>
            <person name="Pearson M."/>
            <person name="Priest M."/>
            <person name="Roberts A."/>
            <person name="Saif S."/>
            <person name="Shea T."/>
            <person name="Sykes S."/>
            <person name="Wortman J."/>
            <person name="Nusbaum C."/>
            <person name="Birren B."/>
        </authorList>
    </citation>
    <scope>NUCLEOTIDE SEQUENCE</scope>
    <source>
        <strain evidence="3">CBS 10118</strain>
    </source>
</reference>
<evidence type="ECO:0000256" key="1">
    <source>
        <dbReference type="SAM" id="SignalP"/>
    </source>
</evidence>